<gene>
    <name evidence="2" type="ORF">HOLleu_31295</name>
</gene>
<dbReference type="InterPro" id="IPR050373">
    <property type="entry name" value="Fibrinogen_C-term_domain"/>
</dbReference>
<dbReference type="OrthoDB" id="7841679at2759"/>
<evidence type="ECO:0000313" key="3">
    <source>
        <dbReference type="Proteomes" id="UP001152320"/>
    </source>
</evidence>
<dbReference type="InterPro" id="IPR014716">
    <property type="entry name" value="Fibrinogen_a/b/g_C_1"/>
</dbReference>
<evidence type="ECO:0000259" key="1">
    <source>
        <dbReference type="PROSITE" id="PS51406"/>
    </source>
</evidence>
<protein>
    <submittedName>
        <fullName evidence="2">Angiopoietin-related protein 1</fullName>
    </submittedName>
</protein>
<sequence>MFPFQILQRRPSGRVFGDRYWQDYKVGFGSTSNKHWLGNDKIFHLANQRNNRLRVDLEFSNGSKAYQEYSLFKIANESDNYRLIELGSSSGNAGDGMKGSLLQQFSTSDRDNDECDGIDCSAGHGNSGWWHSKEWCNECCHSEESTCFFQSSSKCNKRCTKANLNGGYNCSSLPWKIFWNGFHNIVSTEMKIRP</sequence>
<dbReference type="InterPro" id="IPR036056">
    <property type="entry name" value="Fibrinogen-like_C"/>
</dbReference>
<dbReference type="Gene3D" id="3.90.215.10">
    <property type="entry name" value="Gamma Fibrinogen, chain A, domain 1"/>
    <property type="match status" value="1"/>
</dbReference>
<comment type="caution">
    <text evidence="2">The sequence shown here is derived from an EMBL/GenBank/DDBJ whole genome shotgun (WGS) entry which is preliminary data.</text>
</comment>
<dbReference type="PROSITE" id="PS51406">
    <property type="entry name" value="FIBRINOGEN_C_2"/>
    <property type="match status" value="1"/>
</dbReference>
<dbReference type="PANTHER" id="PTHR19143">
    <property type="entry name" value="FIBRINOGEN/TENASCIN/ANGIOPOEITIN"/>
    <property type="match status" value="1"/>
</dbReference>
<dbReference type="Proteomes" id="UP001152320">
    <property type="component" value="Chromosome 16"/>
</dbReference>
<name>A0A9Q0YQ27_HOLLE</name>
<dbReference type="SUPFAM" id="SSF56496">
    <property type="entry name" value="Fibrinogen C-terminal domain-like"/>
    <property type="match status" value="1"/>
</dbReference>
<dbReference type="SMART" id="SM00186">
    <property type="entry name" value="FBG"/>
    <property type="match status" value="1"/>
</dbReference>
<feature type="domain" description="Fibrinogen C-terminal" evidence="1">
    <location>
        <begin position="1"/>
        <end position="194"/>
    </location>
</feature>
<dbReference type="EMBL" id="JAIZAY010000016">
    <property type="protein sequence ID" value="KAJ8026470.1"/>
    <property type="molecule type" value="Genomic_DNA"/>
</dbReference>
<dbReference type="AlphaFoldDB" id="A0A9Q0YQ27"/>
<accession>A0A9Q0YQ27</accession>
<organism evidence="2 3">
    <name type="scientific">Holothuria leucospilota</name>
    <name type="common">Black long sea cucumber</name>
    <name type="synonym">Mertensiothuria leucospilota</name>
    <dbReference type="NCBI Taxonomy" id="206669"/>
    <lineage>
        <taxon>Eukaryota</taxon>
        <taxon>Metazoa</taxon>
        <taxon>Echinodermata</taxon>
        <taxon>Eleutherozoa</taxon>
        <taxon>Echinozoa</taxon>
        <taxon>Holothuroidea</taxon>
        <taxon>Aspidochirotacea</taxon>
        <taxon>Aspidochirotida</taxon>
        <taxon>Holothuriidae</taxon>
        <taxon>Holothuria</taxon>
    </lineage>
</organism>
<dbReference type="InterPro" id="IPR002181">
    <property type="entry name" value="Fibrinogen_a/b/g_C_dom"/>
</dbReference>
<dbReference type="GO" id="GO:0005615">
    <property type="term" value="C:extracellular space"/>
    <property type="evidence" value="ECO:0007669"/>
    <property type="project" value="TreeGrafter"/>
</dbReference>
<evidence type="ECO:0000313" key="2">
    <source>
        <dbReference type="EMBL" id="KAJ8026470.1"/>
    </source>
</evidence>
<reference evidence="2" key="1">
    <citation type="submission" date="2021-10" db="EMBL/GenBank/DDBJ databases">
        <title>Tropical sea cucumber genome reveals ecological adaptation and Cuvierian tubules defense mechanism.</title>
        <authorList>
            <person name="Chen T."/>
        </authorList>
    </citation>
    <scope>NUCLEOTIDE SEQUENCE</scope>
    <source>
        <strain evidence="2">Nanhai2018</strain>
        <tissue evidence="2">Muscle</tissue>
    </source>
</reference>
<proteinExistence type="predicted"/>
<keyword evidence="3" id="KW-1185">Reference proteome</keyword>
<dbReference type="Pfam" id="PF00147">
    <property type="entry name" value="Fibrinogen_C"/>
    <property type="match status" value="1"/>
</dbReference>